<protein>
    <submittedName>
        <fullName evidence="1">Uncharacterized protein DUF1403</fullName>
    </submittedName>
</protein>
<sequence length="344" mass="36278">MILRPKPSLRHYATLAGAASTVPMVTVPTWLRRAVPDAQSLAGKGVGLNALEDVALAAGAAIGALDAVVRRQERWAGAWRQRLALAAAAATARQAGRVEDESALRDAVLLTRPGDNVGPAGRMLVAWRRLAARPAEDLLTEKNLAAVLEEFGYGQNDEVVSDLADELRQLAAGAGMVAILTGTFMAAERHGFGRAVGAWLADALLAQRSGWAHAMPLLGAEVALGSSPGRIRRSTTVTAAASIEDEADRAKSLLAAQARAALRAIDLSAELGRRADRLLAVAPKLRAKAADAVVEKLLSDDGLVASQEIAGMSDRGLRRLFDRLVDLGAVRELSGRPTFRIYGL</sequence>
<evidence type="ECO:0000313" key="2">
    <source>
        <dbReference type="Proteomes" id="UP000317122"/>
    </source>
</evidence>
<accession>A0A562NBR2</accession>
<gene>
    <name evidence="1" type="ORF">IQ26_05037</name>
</gene>
<proteinExistence type="predicted"/>
<dbReference type="EMBL" id="VLKT01000035">
    <property type="protein sequence ID" value="TWI29615.1"/>
    <property type="molecule type" value="Genomic_DNA"/>
</dbReference>
<reference evidence="1 2" key="1">
    <citation type="journal article" date="2015" name="Stand. Genomic Sci.">
        <title>Genomic Encyclopedia of Bacterial and Archaeal Type Strains, Phase III: the genomes of soil and plant-associated and newly described type strains.</title>
        <authorList>
            <person name="Whitman W.B."/>
            <person name="Woyke T."/>
            <person name="Klenk H.P."/>
            <person name="Zhou Y."/>
            <person name="Lilburn T.G."/>
            <person name="Beck B.J."/>
            <person name="De Vos P."/>
            <person name="Vandamme P."/>
            <person name="Eisen J.A."/>
            <person name="Garrity G."/>
            <person name="Hugenholtz P."/>
            <person name="Kyrpides N.C."/>
        </authorList>
    </citation>
    <scope>NUCLEOTIDE SEQUENCE [LARGE SCALE GENOMIC DNA]</scope>
    <source>
        <strain evidence="1 2">CGMCC 1.2546</strain>
    </source>
</reference>
<dbReference type="Pfam" id="PF07183">
    <property type="entry name" value="DUF1403"/>
    <property type="match status" value="1"/>
</dbReference>
<name>A0A562NBR2_9HYPH</name>
<keyword evidence="2" id="KW-1185">Reference proteome</keyword>
<comment type="caution">
    <text evidence="1">The sequence shown here is derived from an EMBL/GenBank/DDBJ whole genome shotgun (WGS) entry which is preliminary data.</text>
</comment>
<evidence type="ECO:0000313" key="1">
    <source>
        <dbReference type="EMBL" id="TWI29615.1"/>
    </source>
</evidence>
<dbReference type="OrthoDB" id="7865302at2"/>
<organism evidence="1 2">
    <name type="scientific">Mesorhizobium tianshanense</name>
    <dbReference type="NCBI Taxonomy" id="39844"/>
    <lineage>
        <taxon>Bacteria</taxon>
        <taxon>Pseudomonadati</taxon>
        <taxon>Pseudomonadota</taxon>
        <taxon>Alphaproteobacteria</taxon>
        <taxon>Hyphomicrobiales</taxon>
        <taxon>Phyllobacteriaceae</taxon>
        <taxon>Mesorhizobium</taxon>
    </lineage>
</organism>
<dbReference type="Proteomes" id="UP000317122">
    <property type="component" value="Unassembled WGS sequence"/>
</dbReference>
<dbReference type="InterPro" id="IPR009843">
    <property type="entry name" value="DUF1403"/>
</dbReference>
<dbReference type="AlphaFoldDB" id="A0A562NBR2"/>